<keyword evidence="1" id="KW-0472">Membrane</keyword>
<dbReference type="Proteomes" id="UP000437748">
    <property type="component" value="Unassembled WGS sequence"/>
</dbReference>
<evidence type="ECO:0000313" key="2">
    <source>
        <dbReference type="EMBL" id="KAB8040824.1"/>
    </source>
</evidence>
<comment type="caution">
    <text evidence="2">The sequence shown here is derived from an EMBL/GenBank/DDBJ whole genome shotgun (WGS) entry which is preliminary data.</text>
</comment>
<sequence>MKIYYFITLFILEFIYSLCFSVNTINYKWFKLAMAVESVPGDCSMPPQLTTVIPSDMGVPNSQANANCFAWQEFLSLNWVADNATCSADSSIKPSDFGLANNSAPVVWETYKESAEIFLPQAQKPANWCSQQALPEQWKQKLKSIMKTSPHGYKVMASISKAANNADVLNLNSYGQAGTNNSWITTQSGKLALYEIRVNQDEFNYINANQLYNAQVQQQFVTTQGINLPDGSATFTQYGKIGSIELKASWVELPDPKTWPSFKISKAVVRYPNEKNPKEVTVGLTGLHIIHKTKRSPQFIWATFEHINNAPNSDKQNLLPWYTFYNLNCDPTKDHYKCYPNAQPPTATPQNPYFPNYPKDPYEAPIQVVRMTPISSDSVNNVAGLNKWVWDNVISPANSKSVFLNYQLVNVVWANSPEVIQPGARIPLPDGNQQPNPSNTIVANTTLETYFQQTKSCLFCHQNASLKQQSTQTEKFKNELKSIPMHMLHLLQLKNNDSAKVTKSTSAPYASDYSFLFYSAASPNSGMHFKNKK</sequence>
<dbReference type="OrthoDB" id="280897at2"/>
<gene>
    <name evidence="2" type="ORF">GCL60_02540</name>
</gene>
<evidence type="ECO:0000256" key="1">
    <source>
        <dbReference type="SAM" id="Phobius"/>
    </source>
</evidence>
<proteinExistence type="predicted"/>
<keyword evidence="1" id="KW-1133">Transmembrane helix</keyword>
<accession>A0A6N6VXJ1</accession>
<protein>
    <recommendedName>
        <fullName evidence="4">Cytochrome c family protein</fullName>
    </recommendedName>
</protein>
<reference evidence="2 3" key="1">
    <citation type="submission" date="2019-10" db="EMBL/GenBank/DDBJ databases">
        <title>New species of Slilvanegrellaceae.</title>
        <authorList>
            <person name="Pitt A."/>
            <person name="Hahn M.W."/>
        </authorList>
    </citation>
    <scope>NUCLEOTIDE SEQUENCE [LARGE SCALE GENOMIC DNA]</scope>
    <source>
        <strain evidence="2 3">SP-Ram-0.45-NSY-1</strain>
    </source>
</reference>
<evidence type="ECO:0000313" key="3">
    <source>
        <dbReference type="Proteomes" id="UP000437748"/>
    </source>
</evidence>
<organism evidence="2 3">
    <name type="scientific">Silvanigrella paludirubra</name>
    <dbReference type="NCBI Taxonomy" id="2499159"/>
    <lineage>
        <taxon>Bacteria</taxon>
        <taxon>Pseudomonadati</taxon>
        <taxon>Bdellovibrionota</taxon>
        <taxon>Oligoflexia</taxon>
        <taxon>Silvanigrellales</taxon>
        <taxon>Silvanigrellaceae</taxon>
        <taxon>Silvanigrella</taxon>
    </lineage>
</organism>
<dbReference type="EMBL" id="WFLM01000001">
    <property type="protein sequence ID" value="KAB8040824.1"/>
    <property type="molecule type" value="Genomic_DNA"/>
</dbReference>
<evidence type="ECO:0008006" key="4">
    <source>
        <dbReference type="Google" id="ProtNLM"/>
    </source>
</evidence>
<keyword evidence="3" id="KW-1185">Reference proteome</keyword>
<name>A0A6N6VXJ1_9BACT</name>
<feature type="transmembrane region" description="Helical" evidence="1">
    <location>
        <begin position="6"/>
        <end position="25"/>
    </location>
</feature>
<dbReference type="AlphaFoldDB" id="A0A6N6VXJ1"/>
<keyword evidence="1" id="KW-0812">Transmembrane</keyword>
<dbReference type="RefSeq" id="WP_153418342.1">
    <property type="nucleotide sequence ID" value="NZ_WFLM01000001.1"/>
</dbReference>